<evidence type="ECO:0000256" key="1">
    <source>
        <dbReference type="SAM" id="MobiDB-lite"/>
    </source>
</evidence>
<evidence type="ECO:0008006" key="5">
    <source>
        <dbReference type="Google" id="ProtNLM"/>
    </source>
</evidence>
<reference evidence="3" key="1">
    <citation type="submission" date="2022-06" db="EMBL/GenBank/DDBJ databases">
        <title>Sphingomicrobium sedimins sp. nov., a marine bacterium isolated from tidal flat.</title>
        <authorList>
            <person name="Kim C.-H."/>
            <person name="Yoo Y."/>
            <person name="Kim J.-J."/>
        </authorList>
    </citation>
    <scope>NUCLEOTIDE SEQUENCE</scope>
    <source>
        <strain evidence="3">GRR-S6-50</strain>
    </source>
</reference>
<evidence type="ECO:0000313" key="4">
    <source>
        <dbReference type="Proteomes" id="UP001155128"/>
    </source>
</evidence>
<proteinExistence type="predicted"/>
<keyword evidence="4" id="KW-1185">Reference proteome</keyword>
<organism evidence="3 4">
    <name type="scientific">Sphingomicrobium sediminis</name>
    <dbReference type="NCBI Taxonomy" id="2950949"/>
    <lineage>
        <taxon>Bacteria</taxon>
        <taxon>Pseudomonadati</taxon>
        <taxon>Pseudomonadota</taxon>
        <taxon>Alphaproteobacteria</taxon>
        <taxon>Sphingomonadales</taxon>
        <taxon>Sphingomonadaceae</taxon>
        <taxon>Sphingomicrobium</taxon>
    </lineage>
</organism>
<dbReference type="EMBL" id="JAMSHT010000001">
    <property type="protein sequence ID" value="MCM8556848.1"/>
    <property type="molecule type" value="Genomic_DNA"/>
</dbReference>
<evidence type="ECO:0000313" key="3">
    <source>
        <dbReference type="EMBL" id="MCM8556848.1"/>
    </source>
</evidence>
<evidence type="ECO:0000256" key="2">
    <source>
        <dbReference type="SAM" id="Phobius"/>
    </source>
</evidence>
<dbReference type="AlphaFoldDB" id="A0A9X2EF92"/>
<sequence length="156" mass="16010">MSIKDKAAEAGDKAKATAEKAKQSAERAYEGARTRAIKAYDGARDGAATARRKTGEGLESNPLVALGAGLGLGLIIGALIPRSQREKEALRSVGRDINNRAHGAFDAAKSAGEAQLKERGITPEAAENVARDVARGIGEAAKSSAGAATEAAKRKS</sequence>
<name>A0A9X2EF92_9SPHN</name>
<dbReference type="Proteomes" id="UP001155128">
    <property type="component" value="Unassembled WGS sequence"/>
</dbReference>
<dbReference type="RefSeq" id="WP_252112403.1">
    <property type="nucleotide sequence ID" value="NZ_JAMSHT010000001.1"/>
</dbReference>
<protein>
    <recommendedName>
        <fullName evidence="5">DUF883 family protein</fullName>
    </recommendedName>
</protein>
<feature type="region of interest" description="Disordered" evidence="1">
    <location>
        <begin position="1"/>
        <end position="31"/>
    </location>
</feature>
<keyword evidence="2" id="KW-0472">Membrane</keyword>
<comment type="caution">
    <text evidence="3">The sequence shown here is derived from an EMBL/GenBank/DDBJ whole genome shotgun (WGS) entry which is preliminary data.</text>
</comment>
<keyword evidence="2" id="KW-0812">Transmembrane</keyword>
<feature type="transmembrane region" description="Helical" evidence="2">
    <location>
        <begin position="63"/>
        <end position="81"/>
    </location>
</feature>
<keyword evidence="2" id="KW-1133">Transmembrane helix</keyword>
<gene>
    <name evidence="3" type="ORF">NDO55_03335</name>
</gene>
<accession>A0A9X2EF92</accession>